<comment type="caution">
    <text evidence="2">The sequence shown here is derived from an EMBL/GenBank/DDBJ whole genome shotgun (WGS) entry which is preliminary data.</text>
</comment>
<keyword evidence="1" id="KW-0472">Membrane</keyword>
<evidence type="ECO:0008006" key="4">
    <source>
        <dbReference type="Google" id="ProtNLM"/>
    </source>
</evidence>
<feature type="transmembrane region" description="Helical" evidence="1">
    <location>
        <begin position="7"/>
        <end position="28"/>
    </location>
</feature>
<protein>
    <recommendedName>
        <fullName evidence="4">Cytochrome C and Quinol oxidase polypeptide I</fullName>
    </recommendedName>
</protein>
<organism evidence="2 3">
    <name type="scientific">Gracilimonas sediminicola</name>
    <dbReference type="NCBI Taxonomy" id="2952158"/>
    <lineage>
        <taxon>Bacteria</taxon>
        <taxon>Pseudomonadati</taxon>
        <taxon>Balneolota</taxon>
        <taxon>Balneolia</taxon>
        <taxon>Balneolales</taxon>
        <taxon>Balneolaceae</taxon>
        <taxon>Gracilimonas</taxon>
    </lineage>
</organism>
<dbReference type="Gene3D" id="1.20.210.10">
    <property type="entry name" value="Cytochrome c oxidase-like, subunit I domain"/>
    <property type="match status" value="1"/>
</dbReference>
<keyword evidence="1" id="KW-0812">Transmembrane</keyword>
<evidence type="ECO:0000313" key="2">
    <source>
        <dbReference type="EMBL" id="MCP9290133.1"/>
    </source>
</evidence>
<evidence type="ECO:0000256" key="1">
    <source>
        <dbReference type="SAM" id="Phobius"/>
    </source>
</evidence>
<reference evidence="2" key="1">
    <citation type="submission" date="2022-06" db="EMBL/GenBank/DDBJ databases">
        <title>Gracilimonas sp. CAU 1638 isolated from sea sediment.</title>
        <authorList>
            <person name="Kim W."/>
        </authorList>
    </citation>
    <scope>NUCLEOTIDE SEQUENCE</scope>
    <source>
        <strain evidence="2">CAU 1638</strain>
    </source>
</reference>
<dbReference type="RefSeq" id="WP_255131932.1">
    <property type="nucleotide sequence ID" value="NZ_JANDBC010000001.1"/>
</dbReference>
<feature type="transmembrane region" description="Helical" evidence="1">
    <location>
        <begin position="40"/>
        <end position="63"/>
    </location>
</feature>
<dbReference type="AlphaFoldDB" id="A0A9X2L0V8"/>
<sequence>MPLITRLFLKTGLVYFLGALLVGILLQVDALGVPNVVPMFWHMLMVGWITQIIMGVSLWMFPGRIKEESFQNQKWAWLTYGFLNLGLIQRFVSEPMIILSEGDHWKVLLVISAILQFVAVLCYVIEIWPRVLSKAQRRKKKSSR</sequence>
<gene>
    <name evidence="2" type="ORF">NM125_00905</name>
</gene>
<dbReference type="InterPro" id="IPR036927">
    <property type="entry name" value="Cyt_c_oxase-like_su1_sf"/>
</dbReference>
<name>A0A9X2L0V8_9BACT</name>
<feature type="transmembrane region" description="Helical" evidence="1">
    <location>
        <begin position="104"/>
        <end position="128"/>
    </location>
</feature>
<dbReference type="EMBL" id="JANDBC010000001">
    <property type="protein sequence ID" value="MCP9290133.1"/>
    <property type="molecule type" value="Genomic_DNA"/>
</dbReference>
<dbReference type="Proteomes" id="UP001139125">
    <property type="component" value="Unassembled WGS sequence"/>
</dbReference>
<accession>A0A9X2L0V8</accession>
<keyword evidence="1" id="KW-1133">Transmembrane helix</keyword>
<evidence type="ECO:0000313" key="3">
    <source>
        <dbReference type="Proteomes" id="UP001139125"/>
    </source>
</evidence>
<proteinExistence type="predicted"/>
<dbReference type="SUPFAM" id="SSF81442">
    <property type="entry name" value="Cytochrome c oxidase subunit I-like"/>
    <property type="match status" value="1"/>
</dbReference>
<feature type="transmembrane region" description="Helical" evidence="1">
    <location>
        <begin position="75"/>
        <end position="92"/>
    </location>
</feature>
<keyword evidence="3" id="KW-1185">Reference proteome</keyword>